<accession>A9NQY7</accession>
<dbReference type="AlphaFoldDB" id="A9NQY7"/>
<dbReference type="EMBL" id="EF083713">
    <property type="protein sequence ID" value="ABK23048.1"/>
    <property type="molecule type" value="mRNA"/>
</dbReference>
<feature type="compositionally biased region" description="Low complexity" evidence="3">
    <location>
        <begin position="10"/>
        <end position="34"/>
    </location>
</feature>
<evidence type="ECO:0000256" key="2">
    <source>
        <dbReference type="ARBA" id="ARBA00023242"/>
    </source>
</evidence>
<sequence length="189" mass="20294">MAEERFARTCDLSSSCSSFSISSPDSTASSASSDDITDSGNSSWGFSPPPIPEGNGGPLFHMTSLRASLPCRKRGLSNFFTGKSQSFTSLADVQCVEDLAKPMKKLKSSQSWESTIKSSYNNQTIRSSVLSPGSAESIKTPRKGSNGAKMGKKGSRLNRLPLSPERQIILDARATDNTLIYRSIPNGEC</sequence>
<feature type="region of interest" description="Disordered" evidence="3">
    <location>
        <begin position="123"/>
        <end position="160"/>
    </location>
</feature>
<proteinExistence type="evidence at transcript level"/>
<dbReference type="PANTHER" id="PTHR33172:SF29">
    <property type="entry name" value="OS06G0559400 PROTEIN"/>
    <property type="match status" value="1"/>
</dbReference>
<dbReference type="InterPro" id="IPR051992">
    <property type="entry name" value="OxStress_Response_Reg"/>
</dbReference>
<dbReference type="PANTHER" id="PTHR33172">
    <property type="entry name" value="OS08G0516900 PROTEIN"/>
    <property type="match status" value="1"/>
</dbReference>
<evidence type="ECO:0000256" key="1">
    <source>
        <dbReference type="ARBA" id="ARBA00004123"/>
    </source>
</evidence>
<keyword evidence="2" id="KW-0539">Nucleus</keyword>
<reference evidence="4" key="1">
    <citation type="journal article" date="2008" name="BMC Genomics">
        <title>A conifer genomics resource of 200,000 spruce (Picea spp.) ESTs and 6,464 high-quality, sequence-finished full-length cDNAs for Sitka spruce (Picea sitchensis).</title>
        <authorList>
            <person name="Ralph S.G."/>
            <person name="Chun H.J."/>
            <person name="Kolosova N."/>
            <person name="Cooper D."/>
            <person name="Oddy C."/>
            <person name="Ritland C.E."/>
            <person name="Kirkpatrick R."/>
            <person name="Moore R."/>
            <person name="Barber S."/>
            <person name="Holt R.A."/>
            <person name="Jones S.J."/>
            <person name="Marra M.A."/>
            <person name="Douglas C.J."/>
            <person name="Ritland K."/>
            <person name="Bohlmann J."/>
        </authorList>
    </citation>
    <scope>NUCLEOTIDE SEQUENCE</scope>
    <source>
        <tissue evidence="4">Bark</tissue>
    </source>
</reference>
<feature type="region of interest" description="Disordered" evidence="3">
    <location>
        <begin position="1"/>
        <end position="59"/>
    </location>
</feature>
<dbReference type="GO" id="GO:0005634">
    <property type="term" value="C:nucleus"/>
    <property type="evidence" value="ECO:0007669"/>
    <property type="project" value="UniProtKB-SubCell"/>
</dbReference>
<organism evidence="4">
    <name type="scientific">Picea sitchensis</name>
    <name type="common">Sitka spruce</name>
    <name type="synonym">Pinus sitchensis</name>
    <dbReference type="NCBI Taxonomy" id="3332"/>
    <lineage>
        <taxon>Eukaryota</taxon>
        <taxon>Viridiplantae</taxon>
        <taxon>Streptophyta</taxon>
        <taxon>Embryophyta</taxon>
        <taxon>Tracheophyta</taxon>
        <taxon>Spermatophyta</taxon>
        <taxon>Pinopsida</taxon>
        <taxon>Pinidae</taxon>
        <taxon>Conifers I</taxon>
        <taxon>Pinales</taxon>
        <taxon>Pinaceae</taxon>
        <taxon>Picea</taxon>
    </lineage>
</organism>
<comment type="subcellular location">
    <subcellularLocation>
        <location evidence="1">Nucleus</location>
    </subcellularLocation>
</comment>
<evidence type="ECO:0000256" key="3">
    <source>
        <dbReference type="SAM" id="MobiDB-lite"/>
    </source>
</evidence>
<protein>
    <submittedName>
        <fullName evidence="4">Uncharacterized protein</fullName>
    </submittedName>
</protein>
<dbReference type="GO" id="GO:0006950">
    <property type="term" value="P:response to stress"/>
    <property type="evidence" value="ECO:0007669"/>
    <property type="project" value="UniProtKB-ARBA"/>
</dbReference>
<name>A9NQY7_PICSI</name>
<evidence type="ECO:0000313" key="4">
    <source>
        <dbReference type="EMBL" id="ABK23048.1"/>
    </source>
</evidence>